<dbReference type="InterPro" id="IPR035979">
    <property type="entry name" value="RBD_domain_sf"/>
</dbReference>
<dbReference type="InterPro" id="IPR012677">
    <property type="entry name" value="Nucleotide-bd_a/b_plait_sf"/>
</dbReference>
<protein>
    <recommendedName>
        <fullName evidence="11">La-domain-containing protein</fullName>
    </recommendedName>
</protein>
<evidence type="ECO:0000259" key="7">
    <source>
        <dbReference type="PROSITE" id="PS50961"/>
    </source>
</evidence>
<keyword evidence="2 4" id="KW-0694">RNA-binding</keyword>
<dbReference type="PROSITE" id="PS51939">
    <property type="entry name" value="XRRM"/>
    <property type="match status" value="1"/>
</dbReference>
<dbReference type="GO" id="GO:0006396">
    <property type="term" value="P:RNA processing"/>
    <property type="evidence" value="ECO:0007669"/>
    <property type="project" value="InterPro"/>
</dbReference>
<dbReference type="Proteomes" id="UP001149813">
    <property type="component" value="Unassembled WGS sequence"/>
</dbReference>
<feature type="compositionally biased region" description="Basic residues" evidence="5">
    <location>
        <begin position="494"/>
        <end position="508"/>
    </location>
</feature>
<evidence type="ECO:0000256" key="2">
    <source>
        <dbReference type="ARBA" id="ARBA00022884"/>
    </source>
</evidence>
<evidence type="ECO:0000259" key="8">
    <source>
        <dbReference type="PROSITE" id="PS51939"/>
    </source>
</evidence>
<feature type="domain" description="HTH La-type RNA-binding" evidence="7">
    <location>
        <begin position="21"/>
        <end position="144"/>
    </location>
</feature>
<dbReference type="PROSITE" id="PS50961">
    <property type="entry name" value="HTH_LA"/>
    <property type="match status" value="1"/>
</dbReference>
<keyword evidence="3" id="KW-0539">Nucleus</keyword>
<dbReference type="InterPro" id="IPR036388">
    <property type="entry name" value="WH-like_DNA-bd_sf"/>
</dbReference>
<dbReference type="PRINTS" id="PR00302">
    <property type="entry name" value="LUPUSLA"/>
</dbReference>
<dbReference type="GO" id="GO:0003723">
    <property type="term" value="F:RNA binding"/>
    <property type="evidence" value="ECO:0007669"/>
    <property type="project" value="UniProtKB-UniRule"/>
</dbReference>
<dbReference type="SMART" id="SM00715">
    <property type="entry name" value="LA"/>
    <property type="match status" value="1"/>
</dbReference>
<dbReference type="InterPro" id="IPR006630">
    <property type="entry name" value="La_HTH"/>
</dbReference>
<keyword evidence="10" id="KW-1185">Reference proteome</keyword>
<organism evidence="9 10">
    <name type="scientific">Coemansia erecta</name>
    <dbReference type="NCBI Taxonomy" id="147472"/>
    <lineage>
        <taxon>Eukaryota</taxon>
        <taxon>Fungi</taxon>
        <taxon>Fungi incertae sedis</taxon>
        <taxon>Zoopagomycota</taxon>
        <taxon>Kickxellomycotina</taxon>
        <taxon>Kickxellomycetes</taxon>
        <taxon>Kickxellales</taxon>
        <taxon>Kickxellaceae</taxon>
        <taxon>Coemansia</taxon>
    </lineage>
</organism>
<dbReference type="InterPro" id="IPR002344">
    <property type="entry name" value="Lupus_La"/>
</dbReference>
<dbReference type="GO" id="GO:1990904">
    <property type="term" value="C:ribonucleoprotein complex"/>
    <property type="evidence" value="ECO:0007669"/>
    <property type="project" value="UniProtKB-UniRule"/>
</dbReference>
<dbReference type="InterPro" id="IPR036390">
    <property type="entry name" value="WH_DNA-bd_sf"/>
</dbReference>
<dbReference type="Pfam" id="PF05383">
    <property type="entry name" value="La"/>
    <property type="match status" value="1"/>
</dbReference>
<feature type="domain" description="XRRM" evidence="8">
    <location>
        <begin position="387"/>
        <end position="504"/>
    </location>
</feature>
<sequence length="508" mass="55779">MTPTNGIPVVVAHKDVVAAAPTVTPEAAAQIIKQVKHYFSDANLNHDKFMRESVSSNSGWIDFKVLARFNRLRQLMGIPVARKQSKANNRKNQKPVPKVADVDAQYVTLLGETIKGGVTEEDPVEVNEDGSAIRRKEAFVPSDEWFSRTVHVKGLPYGIESPDFIEKLSEYFAGLGSVQLVRMRRNPKTGDFKGNLLVEYATAEEAEEVAKKDDGEYLGSKLEFVMLPAYHDEKVANDEFMQEELRKPGETYQSFEDYCISKGRPVPSGNGKNASVLKFAELVPGCLVKFTGVTGDVAYDDIKKAFNASHRVRFLEYAAGSSEGIVRFAEPIAASFIESHPDGQAVGEVNLSVEVVDEEGEKAFVERSKAAAEGKAKPKTKSSIKIEFVPGCLIKFTSAAGDVPHDKIKEALKDECDVKFVEYTTEKTDGIIRLADPIAAKIIESRPDGLTIDEVKISLEPVDAEGEKAFAERAQAAADNKAAKKRAHPDNRRGGHGHGHGGNKRYRK</sequence>
<dbReference type="PROSITE" id="PS50102">
    <property type="entry name" value="RRM"/>
    <property type="match status" value="1"/>
</dbReference>
<dbReference type="Gene3D" id="3.30.70.330">
    <property type="match status" value="3"/>
</dbReference>
<dbReference type="SMART" id="SM00360">
    <property type="entry name" value="RRM"/>
    <property type="match status" value="1"/>
</dbReference>
<dbReference type="OrthoDB" id="439993at2759"/>
<comment type="caution">
    <text evidence="9">The sequence shown here is derived from an EMBL/GenBank/DDBJ whole genome shotgun (WGS) entry which is preliminary data.</text>
</comment>
<dbReference type="Pfam" id="PF08777">
    <property type="entry name" value="RRM_3"/>
    <property type="match status" value="2"/>
</dbReference>
<evidence type="ECO:0000256" key="1">
    <source>
        <dbReference type="ARBA" id="ARBA00004123"/>
    </source>
</evidence>
<proteinExistence type="predicted"/>
<evidence type="ECO:0000313" key="9">
    <source>
        <dbReference type="EMBL" id="KAJ1722990.1"/>
    </source>
</evidence>
<dbReference type="Pfam" id="PF00076">
    <property type="entry name" value="RRM_1"/>
    <property type="match status" value="1"/>
</dbReference>
<feature type="region of interest" description="Disordered" evidence="5">
    <location>
        <begin position="468"/>
        <end position="508"/>
    </location>
</feature>
<evidence type="ECO:0000256" key="5">
    <source>
        <dbReference type="SAM" id="MobiDB-lite"/>
    </source>
</evidence>
<evidence type="ECO:0008006" key="11">
    <source>
        <dbReference type="Google" id="ProtNLM"/>
    </source>
</evidence>
<gene>
    <name evidence="9" type="ORF">LPJ53_002656</name>
</gene>
<dbReference type="InterPro" id="IPR014886">
    <property type="entry name" value="La_xRRM"/>
</dbReference>
<feature type="domain" description="RRM" evidence="6">
    <location>
        <begin position="148"/>
        <end position="229"/>
    </location>
</feature>
<dbReference type="SUPFAM" id="SSF46785">
    <property type="entry name" value="Winged helix' DNA-binding domain"/>
    <property type="match status" value="1"/>
</dbReference>
<dbReference type="GO" id="GO:0005634">
    <property type="term" value="C:nucleus"/>
    <property type="evidence" value="ECO:0007669"/>
    <property type="project" value="UniProtKB-SubCell"/>
</dbReference>
<evidence type="ECO:0000259" key="6">
    <source>
        <dbReference type="PROSITE" id="PS50102"/>
    </source>
</evidence>
<evidence type="ECO:0000313" key="10">
    <source>
        <dbReference type="Proteomes" id="UP001149813"/>
    </source>
</evidence>
<evidence type="ECO:0000256" key="3">
    <source>
        <dbReference type="ARBA" id="ARBA00023242"/>
    </source>
</evidence>
<name>A0A9W7Y1K6_9FUNG</name>
<evidence type="ECO:0000256" key="4">
    <source>
        <dbReference type="PROSITE-ProRule" id="PRU00332"/>
    </source>
</evidence>
<dbReference type="AlphaFoldDB" id="A0A9W7Y1K6"/>
<accession>A0A9W7Y1K6</accession>
<comment type="subcellular location">
    <subcellularLocation>
        <location evidence="1">Nucleus</location>
    </subcellularLocation>
</comment>
<reference evidence="9" key="1">
    <citation type="submission" date="2022-07" db="EMBL/GenBank/DDBJ databases">
        <title>Phylogenomic reconstructions and comparative analyses of Kickxellomycotina fungi.</title>
        <authorList>
            <person name="Reynolds N.K."/>
            <person name="Stajich J.E."/>
            <person name="Barry K."/>
            <person name="Grigoriev I.V."/>
            <person name="Crous P."/>
            <person name="Smith M.E."/>
        </authorList>
    </citation>
    <scope>NUCLEOTIDE SEQUENCE</scope>
    <source>
        <strain evidence="9">NBRC 32514</strain>
    </source>
</reference>
<dbReference type="InterPro" id="IPR000504">
    <property type="entry name" value="RRM_dom"/>
</dbReference>
<dbReference type="InterPro" id="IPR045180">
    <property type="entry name" value="La_dom_prot"/>
</dbReference>
<dbReference type="SUPFAM" id="SSF54928">
    <property type="entry name" value="RNA-binding domain, RBD"/>
    <property type="match status" value="1"/>
</dbReference>
<dbReference type="PANTHER" id="PTHR22792">
    <property type="entry name" value="LUPUS LA PROTEIN-RELATED"/>
    <property type="match status" value="1"/>
</dbReference>
<dbReference type="EMBL" id="JANBOJ010000086">
    <property type="protein sequence ID" value="KAJ1722990.1"/>
    <property type="molecule type" value="Genomic_DNA"/>
</dbReference>
<dbReference type="Gene3D" id="1.10.10.10">
    <property type="entry name" value="Winged helix-like DNA-binding domain superfamily/Winged helix DNA-binding domain"/>
    <property type="match status" value="1"/>
</dbReference>